<evidence type="ECO:0000256" key="4">
    <source>
        <dbReference type="ARBA" id="ARBA00023163"/>
    </source>
</evidence>
<reference evidence="6 7" key="1">
    <citation type="submission" date="2024-10" db="EMBL/GenBank/DDBJ databases">
        <title>The Natural Products Discovery Center: Release of the First 8490 Sequenced Strains for Exploring Actinobacteria Biosynthetic Diversity.</title>
        <authorList>
            <person name="Kalkreuter E."/>
            <person name="Kautsar S.A."/>
            <person name="Yang D."/>
            <person name="Bader C.D."/>
            <person name="Teijaro C.N."/>
            <person name="Fluegel L."/>
            <person name="Davis C.M."/>
            <person name="Simpson J.R."/>
            <person name="Lauterbach L."/>
            <person name="Steele A.D."/>
            <person name="Gui C."/>
            <person name="Meng S."/>
            <person name="Li G."/>
            <person name="Viehrig K."/>
            <person name="Ye F."/>
            <person name="Su P."/>
            <person name="Kiefer A.F."/>
            <person name="Nichols A."/>
            <person name="Cepeda A.J."/>
            <person name="Yan W."/>
            <person name="Fan B."/>
            <person name="Jiang Y."/>
            <person name="Adhikari A."/>
            <person name="Zheng C.-J."/>
            <person name="Schuster L."/>
            <person name="Cowan T.M."/>
            <person name="Smanski M.J."/>
            <person name="Chevrette M.G."/>
            <person name="De Carvalho L.P.S."/>
            <person name="Shen B."/>
        </authorList>
    </citation>
    <scope>NUCLEOTIDE SEQUENCE [LARGE SCALE GENOMIC DNA]</scope>
    <source>
        <strain evidence="6 7">NPDC049639</strain>
    </source>
</reference>
<keyword evidence="2" id="KW-0805">Transcription regulation</keyword>
<protein>
    <submittedName>
        <fullName evidence="6">LacI family DNA-binding transcriptional regulator</fullName>
    </submittedName>
</protein>
<dbReference type="GO" id="GO:0003677">
    <property type="term" value="F:DNA binding"/>
    <property type="evidence" value="ECO:0007669"/>
    <property type="project" value="UniProtKB-KW"/>
</dbReference>
<sequence>MTTIRDVALRAQVSTATVSRALSADTRVAPETLSRVLAAARELNYVPNTVARSLRQQRSMTWALIIADVENPFLTQLTRGVEDVAQSAGYSVLLCNSDESPDKEDSYLALAIESRVTGVLITPTSPDTDIEGLIARDLPVIAMDRPLHHSKQVDTVLVDTRRAARAAVEGLADAGFRRIGCLTGPRRVFTAEERAVGYREGLADAGLVGSAGADELIRYADYNVAGGRAAAESLLDDTEVDAILVANSLMTVGLLEVMSERELSAGKDIHVTTFDDAPWTRLLGAQIAVLPQPAYDVGKAAAQMLLARLEHPESPARTVMLNVDLGAGRPTPR</sequence>
<dbReference type="SMART" id="SM00354">
    <property type="entry name" value="HTH_LACI"/>
    <property type="match status" value="1"/>
</dbReference>
<dbReference type="EMBL" id="JBITLV010000003">
    <property type="protein sequence ID" value="MFI7587421.1"/>
    <property type="molecule type" value="Genomic_DNA"/>
</dbReference>
<dbReference type="CDD" id="cd01392">
    <property type="entry name" value="HTH_LacI"/>
    <property type="match status" value="1"/>
</dbReference>
<dbReference type="RefSeq" id="WP_398279077.1">
    <property type="nucleotide sequence ID" value="NZ_JBITLV010000003.1"/>
</dbReference>
<dbReference type="SUPFAM" id="SSF53822">
    <property type="entry name" value="Periplasmic binding protein-like I"/>
    <property type="match status" value="1"/>
</dbReference>
<dbReference type="PROSITE" id="PS00356">
    <property type="entry name" value="HTH_LACI_1"/>
    <property type="match status" value="1"/>
</dbReference>
<dbReference type="Pfam" id="PF00532">
    <property type="entry name" value="Peripla_BP_1"/>
    <property type="match status" value="1"/>
</dbReference>
<gene>
    <name evidence="6" type="ORF">ACIB24_10135</name>
</gene>
<accession>A0ABW8AP75</accession>
<dbReference type="InterPro" id="IPR028082">
    <property type="entry name" value="Peripla_BP_I"/>
</dbReference>
<dbReference type="SUPFAM" id="SSF47413">
    <property type="entry name" value="lambda repressor-like DNA-binding domains"/>
    <property type="match status" value="1"/>
</dbReference>
<keyword evidence="4" id="KW-0804">Transcription</keyword>
<organism evidence="6 7">
    <name type="scientific">Spongisporangium articulatum</name>
    <dbReference type="NCBI Taxonomy" id="3362603"/>
    <lineage>
        <taxon>Bacteria</taxon>
        <taxon>Bacillati</taxon>
        <taxon>Actinomycetota</taxon>
        <taxon>Actinomycetes</taxon>
        <taxon>Kineosporiales</taxon>
        <taxon>Kineosporiaceae</taxon>
        <taxon>Spongisporangium</taxon>
    </lineage>
</organism>
<dbReference type="PANTHER" id="PTHR30146">
    <property type="entry name" value="LACI-RELATED TRANSCRIPTIONAL REPRESSOR"/>
    <property type="match status" value="1"/>
</dbReference>
<dbReference type="PROSITE" id="PS50932">
    <property type="entry name" value="HTH_LACI_2"/>
    <property type="match status" value="1"/>
</dbReference>
<dbReference type="InterPro" id="IPR001761">
    <property type="entry name" value="Peripla_BP/Lac1_sug-bd_dom"/>
</dbReference>
<feature type="domain" description="HTH lacI-type" evidence="5">
    <location>
        <begin position="2"/>
        <end position="56"/>
    </location>
</feature>
<dbReference type="Pfam" id="PF00356">
    <property type="entry name" value="LacI"/>
    <property type="match status" value="1"/>
</dbReference>
<keyword evidence="1" id="KW-0678">Repressor</keyword>
<evidence type="ECO:0000313" key="6">
    <source>
        <dbReference type="EMBL" id="MFI7587421.1"/>
    </source>
</evidence>
<dbReference type="Gene3D" id="1.10.260.40">
    <property type="entry name" value="lambda repressor-like DNA-binding domains"/>
    <property type="match status" value="1"/>
</dbReference>
<evidence type="ECO:0000313" key="7">
    <source>
        <dbReference type="Proteomes" id="UP001612915"/>
    </source>
</evidence>
<evidence type="ECO:0000256" key="2">
    <source>
        <dbReference type="ARBA" id="ARBA00023015"/>
    </source>
</evidence>
<dbReference type="InterPro" id="IPR010982">
    <property type="entry name" value="Lambda_DNA-bd_dom_sf"/>
</dbReference>
<comment type="caution">
    <text evidence="6">The sequence shown here is derived from an EMBL/GenBank/DDBJ whole genome shotgun (WGS) entry which is preliminary data.</text>
</comment>
<dbReference type="PANTHER" id="PTHR30146:SF148">
    <property type="entry name" value="HTH-TYPE TRANSCRIPTIONAL REPRESSOR PURR-RELATED"/>
    <property type="match status" value="1"/>
</dbReference>
<proteinExistence type="predicted"/>
<keyword evidence="7" id="KW-1185">Reference proteome</keyword>
<keyword evidence="3 6" id="KW-0238">DNA-binding</keyword>
<name>A0ABW8AP75_9ACTN</name>
<evidence type="ECO:0000256" key="1">
    <source>
        <dbReference type="ARBA" id="ARBA00022491"/>
    </source>
</evidence>
<dbReference type="Gene3D" id="3.40.50.2300">
    <property type="match status" value="2"/>
</dbReference>
<evidence type="ECO:0000259" key="5">
    <source>
        <dbReference type="PROSITE" id="PS50932"/>
    </source>
</evidence>
<dbReference type="Proteomes" id="UP001612915">
    <property type="component" value="Unassembled WGS sequence"/>
</dbReference>
<dbReference type="InterPro" id="IPR000843">
    <property type="entry name" value="HTH_LacI"/>
</dbReference>
<evidence type="ECO:0000256" key="3">
    <source>
        <dbReference type="ARBA" id="ARBA00023125"/>
    </source>
</evidence>